<keyword evidence="1" id="KW-0812">Transmembrane</keyword>
<feature type="transmembrane region" description="Helical" evidence="1">
    <location>
        <begin position="23"/>
        <end position="44"/>
    </location>
</feature>
<evidence type="ECO:0000313" key="3">
    <source>
        <dbReference type="Proteomes" id="UP000609879"/>
    </source>
</evidence>
<gene>
    <name evidence="2" type="ORF">Ade02nite_49510</name>
</gene>
<accession>A0ABQ3Y8H1</accession>
<keyword evidence="1" id="KW-0472">Membrane</keyword>
<dbReference type="Proteomes" id="UP000609879">
    <property type="component" value="Unassembled WGS sequence"/>
</dbReference>
<protein>
    <submittedName>
        <fullName evidence="2">Uncharacterized protein</fullName>
    </submittedName>
</protein>
<reference evidence="2 3" key="1">
    <citation type="submission" date="2021-01" db="EMBL/GenBank/DDBJ databases">
        <title>Whole genome shotgun sequence of Actinoplanes deccanensis NBRC 13994.</title>
        <authorList>
            <person name="Komaki H."/>
            <person name="Tamura T."/>
        </authorList>
    </citation>
    <scope>NUCLEOTIDE SEQUENCE [LARGE SCALE GENOMIC DNA]</scope>
    <source>
        <strain evidence="2 3">NBRC 13994</strain>
    </source>
</reference>
<sequence length="72" mass="7724">MIAWIGTTGIIASMARKPKRARYAQAGVAIMVNSSVMGVLYLAVVRGLPGFSGEVPESGLCFRMLLIRAGRR</sequence>
<dbReference type="EMBL" id="BOMI01000096">
    <property type="protein sequence ID" value="GID76310.1"/>
    <property type="molecule type" value="Genomic_DNA"/>
</dbReference>
<proteinExistence type="predicted"/>
<comment type="caution">
    <text evidence="2">The sequence shown here is derived from an EMBL/GenBank/DDBJ whole genome shotgun (WGS) entry which is preliminary data.</text>
</comment>
<keyword evidence="3" id="KW-1185">Reference proteome</keyword>
<organism evidence="2 3">
    <name type="scientific">Paractinoplanes deccanensis</name>
    <dbReference type="NCBI Taxonomy" id="113561"/>
    <lineage>
        <taxon>Bacteria</taxon>
        <taxon>Bacillati</taxon>
        <taxon>Actinomycetota</taxon>
        <taxon>Actinomycetes</taxon>
        <taxon>Micromonosporales</taxon>
        <taxon>Micromonosporaceae</taxon>
        <taxon>Paractinoplanes</taxon>
    </lineage>
</organism>
<keyword evidence="1" id="KW-1133">Transmembrane helix</keyword>
<name>A0ABQ3Y8H1_9ACTN</name>
<evidence type="ECO:0000313" key="2">
    <source>
        <dbReference type="EMBL" id="GID76310.1"/>
    </source>
</evidence>
<evidence type="ECO:0000256" key="1">
    <source>
        <dbReference type="SAM" id="Phobius"/>
    </source>
</evidence>